<dbReference type="SUPFAM" id="SSF53850">
    <property type="entry name" value="Periplasmic binding protein-like II"/>
    <property type="match status" value="1"/>
</dbReference>
<dbReference type="Gene3D" id="1.10.10.10">
    <property type="entry name" value="Winged helix-like DNA-binding domain superfamily/Winged helix DNA-binding domain"/>
    <property type="match status" value="1"/>
</dbReference>
<evidence type="ECO:0000256" key="6">
    <source>
        <dbReference type="ARBA" id="ARBA00040885"/>
    </source>
</evidence>
<dbReference type="OrthoDB" id="9775392at2"/>
<dbReference type="KEGG" id="dtm:BJL86_1567"/>
<dbReference type="AlphaFoldDB" id="A0A173LL84"/>
<reference evidence="8 9" key="1">
    <citation type="submission" date="2016-06" db="EMBL/GenBank/DDBJ databases">
        <title>Complete genome sequence of a saline-alkali tolerant type strain Dietzia timorensis ID05-A0528T.</title>
        <authorList>
            <person name="Wu X."/>
        </authorList>
    </citation>
    <scope>NUCLEOTIDE SEQUENCE [LARGE SCALE GENOMIC DNA]</scope>
    <source>
        <strain evidence="8 9">ID05-A0528</strain>
    </source>
</reference>
<keyword evidence="2" id="KW-0805">Transcription regulation</keyword>
<protein>
    <recommendedName>
        <fullName evidence="6">Probable hydrogen peroxide-inducible genes activator</fullName>
    </recommendedName>
</protein>
<dbReference type="GO" id="GO:0003677">
    <property type="term" value="F:DNA binding"/>
    <property type="evidence" value="ECO:0007669"/>
    <property type="project" value="UniProtKB-KW"/>
</dbReference>
<gene>
    <name evidence="8" type="ORF">BJL86_1567</name>
</gene>
<dbReference type="GO" id="GO:0032993">
    <property type="term" value="C:protein-DNA complex"/>
    <property type="evidence" value="ECO:0007669"/>
    <property type="project" value="TreeGrafter"/>
</dbReference>
<keyword evidence="3" id="KW-0238">DNA-binding</keyword>
<dbReference type="InterPro" id="IPR036390">
    <property type="entry name" value="WH_DNA-bd_sf"/>
</dbReference>
<dbReference type="CDD" id="cd08411">
    <property type="entry name" value="PBP2_OxyR"/>
    <property type="match status" value="1"/>
</dbReference>
<sequence length="325" mass="34513">MFMPRTEFSPTPAQLRAFVKVADLGSFTAAAAAAGQSQSALSQALSSLETGLRVELVRRGARKIELSAEGLNLLPFARTALQSLDAMVAAADPGRAGRVTVNMGVIPTVAPYLLPSLLRGMAAPESGFQPVVVEEQTADLVESVRSGRLDVAILAIPVGARGLLEYPLYNERFVLAAPSGHALASRDEIFPQDLDEEVVLLLEAGHCLRDQTLDLCRQGNARILGSTQTKVSNLSTAVRCVEAGLGITVLPATAAAVEARDTDCALVEFGEPRPARTIGLLARETVPAQVIDTIYDVVQRFVAPALEIDPVPSRRRPADGEILET</sequence>
<keyword evidence="4" id="KW-0010">Activator</keyword>
<dbReference type="PANTHER" id="PTHR30346">
    <property type="entry name" value="TRANSCRIPTIONAL DUAL REGULATOR HCAR-RELATED"/>
    <property type="match status" value="1"/>
</dbReference>
<dbReference type="Proteomes" id="UP000186104">
    <property type="component" value="Chromosome"/>
</dbReference>
<keyword evidence="5" id="KW-0804">Transcription</keyword>
<accession>A0A173LL84</accession>
<dbReference type="InterPro" id="IPR005119">
    <property type="entry name" value="LysR_subst-bd"/>
</dbReference>
<dbReference type="Gene3D" id="3.40.190.10">
    <property type="entry name" value="Periplasmic binding protein-like II"/>
    <property type="match status" value="2"/>
</dbReference>
<dbReference type="EMBL" id="CP015961">
    <property type="protein sequence ID" value="ANI92344.1"/>
    <property type="molecule type" value="Genomic_DNA"/>
</dbReference>
<evidence type="ECO:0000313" key="9">
    <source>
        <dbReference type="Proteomes" id="UP000186104"/>
    </source>
</evidence>
<name>A0A173LL84_9ACTN</name>
<dbReference type="PANTHER" id="PTHR30346:SF26">
    <property type="entry name" value="HYDROGEN PEROXIDE-INDUCIBLE GENES ACTIVATOR"/>
    <property type="match status" value="1"/>
</dbReference>
<evidence type="ECO:0000256" key="3">
    <source>
        <dbReference type="ARBA" id="ARBA00023125"/>
    </source>
</evidence>
<comment type="similarity">
    <text evidence="1">Belongs to the LysR transcriptional regulatory family.</text>
</comment>
<evidence type="ECO:0000259" key="7">
    <source>
        <dbReference type="PROSITE" id="PS50931"/>
    </source>
</evidence>
<evidence type="ECO:0000256" key="4">
    <source>
        <dbReference type="ARBA" id="ARBA00023159"/>
    </source>
</evidence>
<dbReference type="STRING" id="499555.BJL86_1567"/>
<dbReference type="InterPro" id="IPR000847">
    <property type="entry name" value="LysR_HTH_N"/>
</dbReference>
<evidence type="ECO:0000256" key="1">
    <source>
        <dbReference type="ARBA" id="ARBA00009437"/>
    </source>
</evidence>
<dbReference type="Pfam" id="PF03466">
    <property type="entry name" value="LysR_substrate"/>
    <property type="match status" value="1"/>
</dbReference>
<organism evidence="8 9">
    <name type="scientific">Dietzia timorensis</name>
    <dbReference type="NCBI Taxonomy" id="499555"/>
    <lineage>
        <taxon>Bacteria</taxon>
        <taxon>Bacillati</taxon>
        <taxon>Actinomycetota</taxon>
        <taxon>Actinomycetes</taxon>
        <taxon>Mycobacteriales</taxon>
        <taxon>Dietziaceae</taxon>
        <taxon>Dietzia</taxon>
    </lineage>
</organism>
<dbReference type="PROSITE" id="PS50931">
    <property type="entry name" value="HTH_LYSR"/>
    <property type="match status" value="1"/>
</dbReference>
<dbReference type="Pfam" id="PF00126">
    <property type="entry name" value="HTH_1"/>
    <property type="match status" value="1"/>
</dbReference>
<dbReference type="SUPFAM" id="SSF46785">
    <property type="entry name" value="Winged helix' DNA-binding domain"/>
    <property type="match status" value="1"/>
</dbReference>
<evidence type="ECO:0000256" key="5">
    <source>
        <dbReference type="ARBA" id="ARBA00023163"/>
    </source>
</evidence>
<dbReference type="GO" id="GO:0003700">
    <property type="term" value="F:DNA-binding transcription factor activity"/>
    <property type="evidence" value="ECO:0007669"/>
    <property type="project" value="InterPro"/>
</dbReference>
<evidence type="ECO:0000313" key="8">
    <source>
        <dbReference type="EMBL" id="ANI92344.1"/>
    </source>
</evidence>
<keyword evidence="9" id="KW-1185">Reference proteome</keyword>
<dbReference type="InterPro" id="IPR036388">
    <property type="entry name" value="WH-like_DNA-bd_sf"/>
</dbReference>
<evidence type="ECO:0000256" key="2">
    <source>
        <dbReference type="ARBA" id="ARBA00023015"/>
    </source>
</evidence>
<feature type="domain" description="HTH lysR-type" evidence="7">
    <location>
        <begin position="10"/>
        <end position="67"/>
    </location>
</feature>
<proteinExistence type="inferred from homology"/>